<sequence length="309" mass="32927">MSTRTPTHRLARMPFILRYVHLQVTFDIGVAYREGLDKASLFFFGLTLTVSTLTKPNTQLTVSTLASPSTVSTHGLNSRLSLNSPLPPPSQLTISTLASPSTVDLSSRLSLHRLNSRSQLSPSRARQSPPSGYASPLLPSLDPSLSLSLLARSPPPSGSGSRSLSLALALALAGRHHLDLALALAVSCSSVATISDRLSLLRLSSSRAIARRHRAPSVRPRPHLTDRASPSEPALVVSRTASRASATLAGDCRHPSPVRHSSAHSSLCSQNRTKREPDLRGYEDRGGGFAGEGGAGGENWWGLTWTTLD</sequence>
<proteinExistence type="predicted"/>
<comment type="caution">
    <text evidence="2">The sequence shown here is derived from an EMBL/GenBank/DDBJ whole genome shotgun (WGS) entry which is preliminary data.</text>
</comment>
<feature type="region of interest" description="Disordered" evidence="1">
    <location>
        <begin position="212"/>
        <end position="293"/>
    </location>
</feature>
<dbReference type="EMBL" id="JBBNAG010000010">
    <property type="protein sequence ID" value="KAK9101317.1"/>
    <property type="molecule type" value="Genomic_DNA"/>
</dbReference>
<feature type="compositionally biased region" description="Basic and acidic residues" evidence="1">
    <location>
        <begin position="273"/>
        <end position="286"/>
    </location>
</feature>
<name>A0AAP0F018_9MAGN</name>
<keyword evidence="3" id="KW-1185">Reference proteome</keyword>
<evidence type="ECO:0000313" key="2">
    <source>
        <dbReference type="EMBL" id="KAK9101317.1"/>
    </source>
</evidence>
<feature type="compositionally biased region" description="Low complexity" evidence="1">
    <location>
        <begin position="234"/>
        <end position="249"/>
    </location>
</feature>
<evidence type="ECO:0000313" key="3">
    <source>
        <dbReference type="Proteomes" id="UP001419268"/>
    </source>
</evidence>
<feature type="compositionally biased region" description="Basic residues" evidence="1">
    <location>
        <begin position="212"/>
        <end position="222"/>
    </location>
</feature>
<protein>
    <submittedName>
        <fullName evidence="2">Uncharacterized protein</fullName>
    </submittedName>
</protein>
<organism evidence="2 3">
    <name type="scientific">Stephania cephalantha</name>
    <dbReference type="NCBI Taxonomy" id="152367"/>
    <lineage>
        <taxon>Eukaryota</taxon>
        <taxon>Viridiplantae</taxon>
        <taxon>Streptophyta</taxon>
        <taxon>Embryophyta</taxon>
        <taxon>Tracheophyta</taxon>
        <taxon>Spermatophyta</taxon>
        <taxon>Magnoliopsida</taxon>
        <taxon>Ranunculales</taxon>
        <taxon>Menispermaceae</taxon>
        <taxon>Menispermoideae</taxon>
        <taxon>Cissampelideae</taxon>
        <taxon>Stephania</taxon>
    </lineage>
</organism>
<gene>
    <name evidence="2" type="ORF">Scep_024747</name>
</gene>
<reference evidence="2 3" key="1">
    <citation type="submission" date="2024-01" db="EMBL/GenBank/DDBJ databases">
        <title>Genome assemblies of Stephania.</title>
        <authorList>
            <person name="Yang L."/>
        </authorList>
    </citation>
    <scope>NUCLEOTIDE SEQUENCE [LARGE SCALE GENOMIC DNA]</scope>
    <source>
        <strain evidence="2">JXDWG</strain>
        <tissue evidence="2">Leaf</tissue>
    </source>
</reference>
<feature type="region of interest" description="Disordered" evidence="1">
    <location>
        <begin position="115"/>
        <end position="137"/>
    </location>
</feature>
<dbReference type="Proteomes" id="UP001419268">
    <property type="component" value="Unassembled WGS sequence"/>
</dbReference>
<dbReference type="AlphaFoldDB" id="A0AAP0F018"/>
<accession>A0AAP0F018</accession>
<evidence type="ECO:0000256" key="1">
    <source>
        <dbReference type="SAM" id="MobiDB-lite"/>
    </source>
</evidence>